<evidence type="ECO:0000256" key="3">
    <source>
        <dbReference type="ARBA" id="ARBA00023157"/>
    </source>
</evidence>
<dbReference type="PRINTS" id="PR00421">
    <property type="entry name" value="THIOREDOXIN"/>
</dbReference>
<dbReference type="CTD" id="34281"/>
<keyword evidence="4 7" id="KW-0676">Redox-active center</keyword>
<evidence type="ECO:0000256" key="5">
    <source>
        <dbReference type="PIRNR" id="PIRNR000077"/>
    </source>
</evidence>
<evidence type="ECO:0000256" key="7">
    <source>
        <dbReference type="PIRSR" id="PIRSR000077-4"/>
    </source>
</evidence>
<feature type="domain" description="Thioredoxin" evidence="8">
    <location>
        <begin position="1"/>
        <end position="106"/>
    </location>
</feature>
<dbReference type="PROSITE" id="PS51352">
    <property type="entry name" value="THIOREDOXIN_2"/>
    <property type="match status" value="1"/>
</dbReference>
<dbReference type="Pfam" id="PF00085">
    <property type="entry name" value="Thioredoxin"/>
    <property type="match status" value="1"/>
</dbReference>
<dbReference type="PIRSF" id="PIRSF000077">
    <property type="entry name" value="Thioredoxin"/>
    <property type="match status" value="1"/>
</dbReference>
<keyword evidence="2" id="KW-0249">Electron transport</keyword>
<feature type="site" description="Contributes to redox potential value" evidence="6">
    <location>
        <position position="34"/>
    </location>
</feature>
<evidence type="ECO:0000259" key="8">
    <source>
        <dbReference type="PROSITE" id="PS51352"/>
    </source>
</evidence>
<dbReference type="RefSeq" id="XP_023177447.2">
    <property type="nucleotide sequence ID" value="XM_023321679.2"/>
</dbReference>
<evidence type="ECO:0000313" key="10">
    <source>
        <dbReference type="RefSeq" id="XP_023177447.2"/>
    </source>
</evidence>
<feature type="disulfide bond" description="Redox-active" evidence="7">
    <location>
        <begin position="32"/>
        <end position="35"/>
    </location>
</feature>
<feature type="active site" description="Nucleophile" evidence="6">
    <location>
        <position position="35"/>
    </location>
</feature>
<dbReference type="OrthoDB" id="2121326at2759"/>
<keyword evidence="9" id="KW-1185">Reference proteome</keyword>
<dbReference type="InterPro" id="IPR005746">
    <property type="entry name" value="Thioredoxin"/>
</dbReference>
<dbReference type="InterPro" id="IPR017937">
    <property type="entry name" value="Thioredoxin_CS"/>
</dbReference>
<dbReference type="OMA" id="HIHYVTD"/>
<dbReference type="InterPro" id="IPR036249">
    <property type="entry name" value="Thioredoxin-like_sf"/>
</dbReference>
<gene>
    <name evidence="10" type="primary">LOC111603872</name>
</gene>
<sequence>MVYTVTDVNDFKTQLTNAGDKLVVVDFFATWCGPCKMIAPKLEELSQQFSEKIVVIKVDVDECEDIAMEYNIASMPTFLFIKNSVKVDEFAGANASRLAQTIEKHI</sequence>
<dbReference type="NCBIfam" id="TIGR01068">
    <property type="entry name" value="thioredoxin"/>
    <property type="match status" value="1"/>
</dbReference>
<dbReference type="GeneID" id="111603872"/>
<evidence type="ECO:0000313" key="9">
    <source>
        <dbReference type="Proteomes" id="UP000504633"/>
    </source>
</evidence>
<dbReference type="FunFam" id="3.40.30.10:FF:000104">
    <property type="entry name" value="Thioredoxin"/>
    <property type="match status" value="1"/>
</dbReference>
<dbReference type="AlphaFoldDB" id="A0A6J1MEP8"/>
<dbReference type="SUPFAM" id="SSF52833">
    <property type="entry name" value="Thioredoxin-like"/>
    <property type="match status" value="1"/>
</dbReference>
<dbReference type="GO" id="GO:0015035">
    <property type="term" value="F:protein-disulfide reductase activity"/>
    <property type="evidence" value="ECO:0007669"/>
    <property type="project" value="InterPro"/>
</dbReference>
<keyword evidence="3 7" id="KW-1015">Disulfide bond</keyword>
<dbReference type="PANTHER" id="PTHR46115">
    <property type="entry name" value="THIOREDOXIN-LIKE PROTEIN 1"/>
    <property type="match status" value="1"/>
</dbReference>
<feature type="site" description="Deprotonates C-terminal active site Cys" evidence="6">
    <location>
        <position position="26"/>
    </location>
</feature>
<dbReference type="CDD" id="cd02947">
    <property type="entry name" value="TRX_family"/>
    <property type="match status" value="1"/>
</dbReference>
<organism evidence="9 10">
    <name type="scientific">Drosophila hydei</name>
    <name type="common">Fruit fly</name>
    <dbReference type="NCBI Taxonomy" id="7224"/>
    <lineage>
        <taxon>Eukaryota</taxon>
        <taxon>Metazoa</taxon>
        <taxon>Ecdysozoa</taxon>
        <taxon>Arthropoda</taxon>
        <taxon>Hexapoda</taxon>
        <taxon>Insecta</taxon>
        <taxon>Pterygota</taxon>
        <taxon>Neoptera</taxon>
        <taxon>Endopterygota</taxon>
        <taxon>Diptera</taxon>
        <taxon>Brachycera</taxon>
        <taxon>Muscomorpha</taxon>
        <taxon>Ephydroidea</taxon>
        <taxon>Drosophilidae</taxon>
        <taxon>Drosophila</taxon>
    </lineage>
</organism>
<evidence type="ECO:0000256" key="4">
    <source>
        <dbReference type="ARBA" id="ARBA00023284"/>
    </source>
</evidence>
<protein>
    <recommendedName>
        <fullName evidence="5">Thioredoxin</fullName>
    </recommendedName>
</protein>
<evidence type="ECO:0000256" key="2">
    <source>
        <dbReference type="ARBA" id="ARBA00022982"/>
    </source>
</evidence>
<accession>A0A6J1MEP8</accession>
<keyword evidence="1" id="KW-0813">Transport</keyword>
<dbReference type="KEGG" id="dhe:111603872"/>
<proteinExistence type="inferred from homology"/>
<name>A0A6J1MEP8_DROHY</name>
<dbReference type="Gene3D" id="3.40.30.10">
    <property type="entry name" value="Glutaredoxin"/>
    <property type="match status" value="1"/>
</dbReference>
<reference evidence="10" key="1">
    <citation type="submission" date="2025-08" db="UniProtKB">
        <authorList>
            <consortium name="RefSeq"/>
        </authorList>
    </citation>
    <scope>IDENTIFICATION</scope>
    <source>
        <strain evidence="10">15085-1641.00</strain>
        <tissue evidence="10">Whole body</tissue>
    </source>
</reference>
<feature type="active site" description="Nucleophile" evidence="6">
    <location>
        <position position="32"/>
    </location>
</feature>
<comment type="similarity">
    <text evidence="5">Belongs to the thioredoxin family.</text>
</comment>
<feature type="site" description="Contributes to redox potential value" evidence="6">
    <location>
        <position position="33"/>
    </location>
</feature>
<evidence type="ECO:0000256" key="6">
    <source>
        <dbReference type="PIRSR" id="PIRSR000077-1"/>
    </source>
</evidence>
<evidence type="ECO:0000256" key="1">
    <source>
        <dbReference type="ARBA" id="ARBA00022448"/>
    </source>
</evidence>
<dbReference type="PROSITE" id="PS00194">
    <property type="entry name" value="THIOREDOXIN_1"/>
    <property type="match status" value="1"/>
</dbReference>
<dbReference type="InterPro" id="IPR013766">
    <property type="entry name" value="Thioredoxin_domain"/>
</dbReference>
<dbReference type="Proteomes" id="UP000504633">
    <property type="component" value="Unplaced"/>
</dbReference>